<gene>
    <name evidence="1" type="ORF">SMD11_6143</name>
</gene>
<dbReference type="KEGG" id="salj:SMD11_6143"/>
<dbReference type="EMBL" id="CP021744">
    <property type="protein sequence ID" value="ARZ71719.1"/>
    <property type="molecule type" value="Genomic_DNA"/>
</dbReference>
<dbReference type="AlphaFoldDB" id="A0A1Z2LBM8"/>
<sequence length="33" mass="3592">MMTMATLNSLPRIVVASLIGIIIEWYDNPSGQG</sequence>
<proteinExistence type="predicted"/>
<dbReference type="Proteomes" id="UP000195755">
    <property type="component" value="Chromosome"/>
</dbReference>
<accession>A0A1Z2LBM8</accession>
<reference evidence="1 2" key="1">
    <citation type="submission" date="2017-06" db="EMBL/GenBank/DDBJ databases">
        <title>Streptomyces albireticuli Genome sequencing and assembly.</title>
        <authorList>
            <person name="Wang Y."/>
            <person name="Du B."/>
            <person name="Ding Y."/>
            <person name="Liu H."/>
            <person name="Hou Q."/>
            <person name="Liu K."/>
            <person name="Yao L."/>
            <person name="Wang C."/>
        </authorList>
    </citation>
    <scope>NUCLEOTIDE SEQUENCE [LARGE SCALE GENOMIC DNA]</scope>
    <source>
        <strain evidence="1 2">MDJK11</strain>
    </source>
</reference>
<evidence type="ECO:0000313" key="1">
    <source>
        <dbReference type="EMBL" id="ARZ71719.1"/>
    </source>
</evidence>
<evidence type="ECO:0000313" key="2">
    <source>
        <dbReference type="Proteomes" id="UP000195755"/>
    </source>
</evidence>
<name>A0A1Z2LBM8_9ACTN</name>
<organism evidence="1 2">
    <name type="scientific">Streptomyces albireticuli</name>
    <dbReference type="NCBI Taxonomy" id="1940"/>
    <lineage>
        <taxon>Bacteria</taxon>
        <taxon>Bacillati</taxon>
        <taxon>Actinomycetota</taxon>
        <taxon>Actinomycetes</taxon>
        <taxon>Kitasatosporales</taxon>
        <taxon>Streptomycetaceae</taxon>
        <taxon>Streptomyces</taxon>
    </lineage>
</organism>
<protein>
    <submittedName>
        <fullName evidence="1">Uncharacterized protein</fullName>
    </submittedName>
</protein>